<reference evidence="1" key="1">
    <citation type="submission" date="2021-02" db="EMBL/GenBank/DDBJ databases">
        <authorList>
            <person name="Nowell W R."/>
        </authorList>
    </citation>
    <scope>NUCLEOTIDE SEQUENCE</scope>
</reference>
<dbReference type="Proteomes" id="UP000676336">
    <property type="component" value="Unassembled WGS sequence"/>
</dbReference>
<dbReference type="EMBL" id="CAJOBI010042872">
    <property type="protein sequence ID" value="CAF4332962.1"/>
    <property type="molecule type" value="Genomic_DNA"/>
</dbReference>
<comment type="caution">
    <text evidence="1">The sequence shown here is derived from an EMBL/GenBank/DDBJ whole genome shotgun (WGS) entry which is preliminary data.</text>
</comment>
<evidence type="ECO:0000313" key="1">
    <source>
        <dbReference type="EMBL" id="CAF4332962.1"/>
    </source>
</evidence>
<dbReference type="Gene3D" id="1.25.10.10">
    <property type="entry name" value="Leucine-rich Repeat Variant"/>
    <property type="match status" value="1"/>
</dbReference>
<gene>
    <name evidence="1" type="ORF">SMN809_LOCUS27460</name>
</gene>
<feature type="non-terminal residue" evidence="1">
    <location>
        <position position="59"/>
    </location>
</feature>
<sequence length="59" mass="6212">KERAVEIGTVNELVALLDSNDDALKSKSALALSIICIITPGKYCTIKAGAIPKLLAMLN</sequence>
<organism evidence="1 2">
    <name type="scientific">Rotaria magnacalcarata</name>
    <dbReference type="NCBI Taxonomy" id="392030"/>
    <lineage>
        <taxon>Eukaryota</taxon>
        <taxon>Metazoa</taxon>
        <taxon>Spiralia</taxon>
        <taxon>Gnathifera</taxon>
        <taxon>Rotifera</taxon>
        <taxon>Eurotatoria</taxon>
        <taxon>Bdelloidea</taxon>
        <taxon>Philodinida</taxon>
        <taxon>Philodinidae</taxon>
        <taxon>Rotaria</taxon>
    </lineage>
</organism>
<proteinExistence type="predicted"/>
<evidence type="ECO:0000313" key="2">
    <source>
        <dbReference type="Proteomes" id="UP000676336"/>
    </source>
</evidence>
<dbReference type="InterPro" id="IPR011989">
    <property type="entry name" value="ARM-like"/>
</dbReference>
<name>A0A8S2UA87_9BILA</name>
<dbReference type="InterPro" id="IPR016024">
    <property type="entry name" value="ARM-type_fold"/>
</dbReference>
<protein>
    <submittedName>
        <fullName evidence="1">Uncharacterized protein</fullName>
    </submittedName>
</protein>
<accession>A0A8S2UA87</accession>
<dbReference type="SUPFAM" id="SSF48371">
    <property type="entry name" value="ARM repeat"/>
    <property type="match status" value="1"/>
</dbReference>
<feature type="non-terminal residue" evidence="1">
    <location>
        <position position="1"/>
    </location>
</feature>
<dbReference type="AlphaFoldDB" id="A0A8S2UA87"/>